<evidence type="ECO:0000256" key="1">
    <source>
        <dbReference type="ARBA" id="ARBA00022801"/>
    </source>
</evidence>
<comment type="caution">
    <text evidence="5">The sequence shown here is derived from an EMBL/GenBank/DDBJ whole genome shotgun (WGS) entry which is preliminary data.</text>
</comment>
<accession>A0A839U0M2</accession>
<evidence type="ECO:0000313" key="6">
    <source>
        <dbReference type="Proteomes" id="UP000517523"/>
    </source>
</evidence>
<proteinExistence type="predicted"/>
<dbReference type="Proteomes" id="UP000517523">
    <property type="component" value="Unassembled WGS sequence"/>
</dbReference>
<dbReference type="AlphaFoldDB" id="A0A839U0M2"/>
<dbReference type="EMBL" id="JACHXJ010000006">
    <property type="protein sequence ID" value="MBB3131019.1"/>
    <property type="molecule type" value="Genomic_DNA"/>
</dbReference>
<dbReference type="GO" id="GO:0016042">
    <property type="term" value="P:lipid catabolic process"/>
    <property type="evidence" value="ECO:0007669"/>
    <property type="project" value="UniProtKB-KW"/>
</dbReference>
<evidence type="ECO:0000256" key="3">
    <source>
        <dbReference type="ARBA" id="ARBA00023098"/>
    </source>
</evidence>
<feature type="transmembrane region" description="Helical" evidence="4">
    <location>
        <begin position="6"/>
        <end position="21"/>
    </location>
</feature>
<dbReference type="GO" id="GO:0003847">
    <property type="term" value="F:1-alkyl-2-acetylglycerophosphocholine esterase activity"/>
    <property type="evidence" value="ECO:0007669"/>
    <property type="project" value="TreeGrafter"/>
</dbReference>
<dbReference type="RefSeq" id="WP_183585411.1">
    <property type="nucleotide sequence ID" value="NZ_JACHXJ010000006.1"/>
</dbReference>
<dbReference type="Gene3D" id="3.40.50.1820">
    <property type="entry name" value="alpha/beta hydrolase"/>
    <property type="match status" value="1"/>
</dbReference>
<keyword evidence="3" id="KW-0443">Lipid metabolism</keyword>
<dbReference type="InterPro" id="IPR029058">
    <property type="entry name" value="AB_hydrolase_fold"/>
</dbReference>
<organism evidence="5 6">
    <name type="scientific">Paenibacillus rhizosphaerae</name>
    <dbReference type="NCBI Taxonomy" id="297318"/>
    <lineage>
        <taxon>Bacteria</taxon>
        <taxon>Bacillati</taxon>
        <taxon>Bacillota</taxon>
        <taxon>Bacilli</taxon>
        <taxon>Bacillales</taxon>
        <taxon>Paenibacillaceae</taxon>
        <taxon>Paenibacillus</taxon>
    </lineage>
</organism>
<name>A0A839U0M2_9BACL</name>
<protein>
    <submittedName>
        <fullName evidence="5">Putative dienelactone hydrolase</fullName>
    </submittedName>
</protein>
<dbReference type="Pfam" id="PF03403">
    <property type="entry name" value="PAF-AH_p_II"/>
    <property type="match status" value="2"/>
</dbReference>
<reference evidence="5 6" key="1">
    <citation type="submission" date="2020-08" db="EMBL/GenBank/DDBJ databases">
        <title>Genomic Encyclopedia of Type Strains, Phase III (KMG-III): the genomes of soil and plant-associated and newly described type strains.</title>
        <authorList>
            <person name="Whitman W."/>
        </authorList>
    </citation>
    <scope>NUCLEOTIDE SEQUENCE [LARGE SCALE GENOMIC DNA]</scope>
    <source>
        <strain evidence="5 6">CECT 5831</strain>
    </source>
</reference>
<evidence type="ECO:0000256" key="4">
    <source>
        <dbReference type="SAM" id="Phobius"/>
    </source>
</evidence>
<feature type="transmembrane region" description="Helical" evidence="4">
    <location>
        <begin position="83"/>
        <end position="106"/>
    </location>
</feature>
<keyword evidence="4" id="KW-1133">Transmembrane helix</keyword>
<dbReference type="PANTHER" id="PTHR10272:SF0">
    <property type="entry name" value="PLATELET-ACTIVATING FACTOR ACETYLHYDROLASE"/>
    <property type="match status" value="1"/>
</dbReference>
<sequence length="503" mass="55040">MRVFEVALMIANLLALIVGLRQKTSKAMMLGLAGLNLFALAVHGVIEGPRYQMMFSYMFAVLFTVYALARAAFKFPETKILKILKGFAIGLSLIFLAITALMAYALPVFTLPKPTGSYDVGVQYVDLTDEERPEPFLQGSAKKRELAVKIYYPAAKDKTKPYAAYFHDSPELIKMFTAAYRMPDFMFSHLRLVQTHTQEGLPVSDKQAYYPVIFFSHGAGTNMEVHTSQCEDLASHGYIVVAVNHTYVSSAAELPGGIVTDRDATVNFDQGDPREIVAHIMADDVGSVIDKLGEMNAGTMDSIFAGKLNLDQIGVIGHSLGGAAAYDLALNDSRIKAAINLDGSVYTVPEDKNRIAPFLMLANDEIGVQMIQKHEASMKKFEDMPAEEQEAVASAYGSKESYIDIYKKQEQAAAGLAETLKASGSLYSIEGSAHMKFTDIGLFIGAGFHRFIGIQGSTSAAECLAITESVTLAFFNQHLKHETGNSLGSVLRQYPKLRKVKLM</sequence>
<keyword evidence="4" id="KW-0472">Membrane</keyword>
<feature type="transmembrane region" description="Helical" evidence="4">
    <location>
        <begin position="52"/>
        <end position="71"/>
    </location>
</feature>
<dbReference type="SUPFAM" id="SSF53474">
    <property type="entry name" value="alpha/beta-Hydrolases"/>
    <property type="match status" value="1"/>
</dbReference>
<keyword evidence="1 5" id="KW-0378">Hydrolase</keyword>
<feature type="transmembrane region" description="Helical" evidence="4">
    <location>
        <begin position="28"/>
        <end position="46"/>
    </location>
</feature>
<dbReference type="PANTHER" id="PTHR10272">
    <property type="entry name" value="PLATELET-ACTIVATING FACTOR ACETYLHYDROLASE"/>
    <property type="match status" value="1"/>
</dbReference>
<gene>
    <name evidence="5" type="ORF">FHS19_005739</name>
</gene>
<keyword evidence="4" id="KW-0812">Transmembrane</keyword>
<evidence type="ECO:0000256" key="2">
    <source>
        <dbReference type="ARBA" id="ARBA00022963"/>
    </source>
</evidence>
<evidence type="ECO:0000313" key="5">
    <source>
        <dbReference type="EMBL" id="MBB3131019.1"/>
    </source>
</evidence>
<keyword evidence="2" id="KW-0442">Lipid degradation</keyword>